<name>A0A1E4SSG0_9ASCO</name>
<organism evidence="2 3">
    <name type="scientific">Suhomyces tanzawaensis NRRL Y-17324</name>
    <dbReference type="NCBI Taxonomy" id="984487"/>
    <lineage>
        <taxon>Eukaryota</taxon>
        <taxon>Fungi</taxon>
        <taxon>Dikarya</taxon>
        <taxon>Ascomycota</taxon>
        <taxon>Saccharomycotina</taxon>
        <taxon>Pichiomycetes</taxon>
        <taxon>Debaryomycetaceae</taxon>
        <taxon>Suhomyces</taxon>
    </lineage>
</organism>
<reference evidence="3" key="1">
    <citation type="submission" date="2016-05" db="EMBL/GenBank/DDBJ databases">
        <title>Comparative genomics of biotechnologically important yeasts.</title>
        <authorList>
            <consortium name="DOE Joint Genome Institute"/>
            <person name="Riley R."/>
            <person name="Haridas S."/>
            <person name="Wolfe K.H."/>
            <person name="Lopes M.R."/>
            <person name="Hittinger C.T."/>
            <person name="Goker M."/>
            <person name="Salamov A."/>
            <person name="Wisecaver J."/>
            <person name="Long T.M."/>
            <person name="Aerts A.L."/>
            <person name="Barry K."/>
            <person name="Choi C."/>
            <person name="Clum A."/>
            <person name="Coughlan A.Y."/>
            <person name="Deshpande S."/>
            <person name="Douglass A.P."/>
            <person name="Hanson S.J."/>
            <person name="Klenk H.-P."/>
            <person name="Labutti K."/>
            <person name="Lapidus A."/>
            <person name="Lindquist E."/>
            <person name="Lipzen A."/>
            <person name="Meier-Kolthoff J.P."/>
            <person name="Ohm R.A."/>
            <person name="Otillar R.P."/>
            <person name="Pangilinan J."/>
            <person name="Peng Y."/>
            <person name="Rokas A."/>
            <person name="Rosa C.A."/>
            <person name="Scheuner C."/>
            <person name="Sibirny A.A."/>
            <person name="Slot J.C."/>
            <person name="Stielow J.B."/>
            <person name="Sun H."/>
            <person name="Kurtzman C.P."/>
            <person name="Blackwell M."/>
            <person name="Grigoriev I.V."/>
            <person name="Jeffries T.W."/>
        </authorList>
    </citation>
    <scope>NUCLEOTIDE SEQUENCE [LARGE SCALE GENOMIC DNA]</scope>
    <source>
        <strain evidence="3">NRRL Y-17324</strain>
    </source>
</reference>
<dbReference type="Gene3D" id="3.40.50.10090">
    <property type="match status" value="2"/>
</dbReference>
<feature type="domain" description="Tetrapyrrole biosynthesis uroporphyrinogen III synthase" evidence="1">
    <location>
        <begin position="17"/>
        <end position="248"/>
    </location>
</feature>
<gene>
    <name evidence="2" type="ORF">CANTADRAFT_45904</name>
</gene>
<dbReference type="Proteomes" id="UP000094285">
    <property type="component" value="Unassembled WGS sequence"/>
</dbReference>
<dbReference type="PANTHER" id="PTHR12390:SF0">
    <property type="entry name" value="UROPORPHYRINOGEN-III SYNTHASE"/>
    <property type="match status" value="1"/>
</dbReference>
<dbReference type="Pfam" id="PF02602">
    <property type="entry name" value="HEM4"/>
    <property type="match status" value="1"/>
</dbReference>
<dbReference type="GO" id="GO:0006782">
    <property type="term" value="P:protoporphyrinogen IX biosynthetic process"/>
    <property type="evidence" value="ECO:0007669"/>
    <property type="project" value="UniProtKB-UniPathway"/>
</dbReference>
<dbReference type="PANTHER" id="PTHR12390">
    <property type="entry name" value="UROPORPHYRINOGEN III SYNTHASE"/>
    <property type="match status" value="1"/>
</dbReference>
<dbReference type="RefSeq" id="XP_020067566.1">
    <property type="nucleotide sequence ID" value="XM_020209263.1"/>
</dbReference>
<dbReference type="AlphaFoldDB" id="A0A1E4SSG0"/>
<dbReference type="InterPro" id="IPR039793">
    <property type="entry name" value="UROS/Hem4"/>
</dbReference>
<dbReference type="OrthoDB" id="5595751at2759"/>
<dbReference type="InterPro" id="IPR036108">
    <property type="entry name" value="4pyrrol_syn_uPrphyn_synt_sf"/>
</dbReference>
<dbReference type="GeneID" id="30983399"/>
<evidence type="ECO:0000259" key="1">
    <source>
        <dbReference type="Pfam" id="PF02602"/>
    </source>
</evidence>
<dbReference type="GO" id="GO:0004852">
    <property type="term" value="F:uroporphyrinogen-III synthase activity"/>
    <property type="evidence" value="ECO:0007669"/>
    <property type="project" value="EnsemblFungi"/>
</dbReference>
<dbReference type="InterPro" id="IPR003754">
    <property type="entry name" value="4pyrrol_synth_uPrphyn_synth"/>
</dbReference>
<dbReference type="CDD" id="cd06578">
    <property type="entry name" value="HemD"/>
    <property type="match status" value="1"/>
</dbReference>
<dbReference type="EMBL" id="KV453909">
    <property type="protein sequence ID" value="ODV82444.1"/>
    <property type="molecule type" value="Genomic_DNA"/>
</dbReference>
<dbReference type="GO" id="GO:0005829">
    <property type="term" value="C:cytosol"/>
    <property type="evidence" value="ECO:0007669"/>
    <property type="project" value="TreeGrafter"/>
</dbReference>
<sequence length="258" mass="29557">MAKIALLLKNASTPLDPYEQRFRKEGYEPIFIPLLTHTHTDRDATIEYILSEKFLKHTDIFIITSQRGVEMFGECLALCSEDIRHQIYQKTGYTVGPATHQVLSRLGFQDVRGGESAGNGTKLAELIHQELQGGPQKIVFFTGEIRKDIIPRILREKKYNFEERVIYKTENRLDIVENFNNAWERIKEGDHWIVFFSPQGTETIVQHIKREGIAFNIASIGPTTEEYLVQNQIIPTIVSPKPQADSLVDFILAQDGKR</sequence>
<evidence type="ECO:0000313" key="3">
    <source>
        <dbReference type="Proteomes" id="UP000094285"/>
    </source>
</evidence>
<protein>
    <submittedName>
        <fullName evidence="2">Uroporphyrinogen-III synthetase</fullName>
    </submittedName>
</protein>
<dbReference type="SUPFAM" id="SSF69618">
    <property type="entry name" value="HemD-like"/>
    <property type="match status" value="1"/>
</dbReference>
<accession>A0A1E4SSG0</accession>
<proteinExistence type="predicted"/>
<keyword evidence="3" id="KW-1185">Reference proteome</keyword>
<dbReference type="UniPathway" id="UPA00251">
    <property type="reaction ID" value="UER00320"/>
</dbReference>
<dbReference type="STRING" id="984487.A0A1E4SSG0"/>
<evidence type="ECO:0000313" key="2">
    <source>
        <dbReference type="EMBL" id="ODV82444.1"/>
    </source>
</evidence>
<dbReference type="GO" id="GO:0006780">
    <property type="term" value="P:uroporphyrinogen III biosynthetic process"/>
    <property type="evidence" value="ECO:0007669"/>
    <property type="project" value="InterPro"/>
</dbReference>